<organism evidence="5 6">
    <name type="scientific">Paramuricea clavata</name>
    <name type="common">Red gorgonian</name>
    <name type="synonym">Violescent sea-whip</name>
    <dbReference type="NCBI Taxonomy" id="317549"/>
    <lineage>
        <taxon>Eukaryota</taxon>
        <taxon>Metazoa</taxon>
        <taxon>Cnidaria</taxon>
        <taxon>Anthozoa</taxon>
        <taxon>Octocorallia</taxon>
        <taxon>Malacalcyonacea</taxon>
        <taxon>Plexauridae</taxon>
        <taxon>Paramuricea</taxon>
    </lineage>
</organism>
<proteinExistence type="predicted"/>
<dbReference type="InterPro" id="IPR036770">
    <property type="entry name" value="Ankyrin_rpt-contain_sf"/>
</dbReference>
<evidence type="ECO:0000256" key="1">
    <source>
        <dbReference type="ARBA" id="ARBA00022737"/>
    </source>
</evidence>
<dbReference type="Proteomes" id="UP001152795">
    <property type="component" value="Unassembled WGS sequence"/>
</dbReference>
<keyword evidence="1" id="KW-0677">Repeat</keyword>
<dbReference type="Pfam" id="PF15112">
    <property type="entry name" value="DUF4559"/>
    <property type="match status" value="1"/>
</dbReference>
<dbReference type="EMBL" id="CACRXK020003240">
    <property type="protein sequence ID" value="CAB3997983.1"/>
    <property type="molecule type" value="Genomic_DNA"/>
</dbReference>
<evidence type="ECO:0000256" key="2">
    <source>
        <dbReference type="ARBA" id="ARBA00023043"/>
    </source>
</evidence>
<dbReference type="Pfam" id="PF25521">
    <property type="entry name" value="WHD_TANC1"/>
    <property type="match status" value="1"/>
</dbReference>
<dbReference type="PROSITE" id="PS50297">
    <property type="entry name" value="ANK_REP_REGION"/>
    <property type="match status" value="4"/>
</dbReference>
<feature type="domain" description="Nephrocystin 3-like N-terminal" evidence="3">
    <location>
        <begin position="322"/>
        <end position="474"/>
    </location>
</feature>
<sequence>MKELHALITTNIDDPGVKCHCCYTYGKSSPHPHGQPDTPCIWARELKNHHVFPGKEYMPWHQSNSSRWDDPVHGYWEIAKLFMSDLGKTWATTKDPGTTDCGSLLSLLLYCNHFKFQKGTLVAIIDSQNRWANSPMRTLTDEAKDVFTRIDNLMTDPELYGIKEIQDCRQAIKQVETADISILDEQTELKIIQNQQLKEVTKEEIKEAKEEITERKKLKKEMANDKIGAVFITILLFAVSSFSRNIPGLLWFLISFLMFSQVGDRSVILDYGCSTSMIKSPISQYREFHFSYLVYKIEEFVGRKWFFFELEKIFEENETVAGVLITGAPGSGKTALMSQLICSPYSSLLIHQNIIGYHLCEYSEKGKRDGARFVRNLVDQIATRLPEYSKHVINNEQIRTELNSACHKDPASCFFSTVVGPLRTLKQPDSPRFIIIDGLDECFESDLETSEIIEILEHGIPHFPKWLKVILTSRNVTSVTSRLPQRQINRMPLYSTDERNVDDIRYYVSRFISQNTDFSGRLLMAMNIVSRTSDLKIFLDEMIMRAEGNFLFVKITLQYMNDIGVKMYYHSLPESLFDLYNSFFNRQFVADGFGAFSPLFEVLLALFSPIPLQDIQEILKIEYKMEDIPKRIEDVACFLRFGRDGTVRIYHQSFADWLISKTAVLSTNKTRGHQNIARFLLRRIPERHIDVAFEELTELFMHILSGQASEMQETAMNLFNITEMRESQTNQSMLHYLVTKPSNYLPALNFFLQKFQNVDVLDAKNKTPAFYAASGGFVRSLQSCIDNGADISSFMDGYTEIDSVSVLVRNTGIEEFSLMHAAAAKGHVDVVKLLIKRNISFPNASKSYPTPLHVAAGNGHLEVVKLFYDHGATFDPIMLHHAAARNHSVVVEFLLHTVGLRDTCIPCEPEHFSQLSLKPTIQEAHTYFCETALHAAVSRGRNDIVHILLAYGKESLECKHHSGKTVLMDAVERNDTEMVDLLLRHGVNVTTECGRKIVKDSNKQMCSKYAMDKQIVLYTLYCVNDSCECGNRAIHISAKYGLWKMAEKITYSRVLDSVDLLNCGNDSALQIAIHYDQARFVQNFNSTLNKVGQYLVPSVMVKLAVTYCSADVANLYLDHPVNYQVKNVWDLLLQSVAWSPCEELKPERISYCLKAFQDSNLSVEEMTKKESERRLRIIKLSIETRQRELLVSYRKDDGLTLLHYAAFHGFEDAVKYLVTLGADINLKDKYHNSPLMIAVKKSPINDLHPSASYRCYTTNDDEFRSCNTTCYDEIARYLIQSQRVNISKCNRESSFLLRQVILKRMPLSLYALLKIGVDVNCHDNGTLSPLSMHIRNGGSDEVSEVLKMFEVDLSLKCGVPFISSELHLISYVTTSGDFGNFFQPFVKKKRFSIQRLIDCHPRGVRILDECYDAEGFLPIHRAAQGGNLAAIKWFKSIGVNTQLKTHCGHTALDISTMGLRNNNSLNSGIVKPFVKMNMRYQNECFGELLRTFFDTSYKNYSSDFSSSSFVKYPVLHYASITGLEVFTGVYKKALEIIPSLKRNKFLILDEQDEYGNTPLHIAALSAREDVVKYLVRLGADVNIKNKLGDTPLWIALAKSPYFWKLDLDQLCYTTNDSVFTSCKTTPRDEIVRYLLWSQKSSILKCDAKTAFLLNRVSSKGMSLRLNALLKFGVDVNCKGKLSPPPFLVDIREGSEEVSEVLKIVQVNVSVRYGVFSNSSELISHVETLGVWTRVMYYINYLV</sequence>
<reference evidence="5" key="1">
    <citation type="submission" date="2020-04" db="EMBL/GenBank/DDBJ databases">
        <authorList>
            <person name="Alioto T."/>
            <person name="Alioto T."/>
            <person name="Gomez Garrido J."/>
        </authorList>
    </citation>
    <scope>NUCLEOTIDE SEQUENCE</scope>
    <source>
        <strain evidence="5">A484AB</strain>
    </source>
</reference>
<comment type="caution">
    <text evidence="5">The sequence shown here is derived from an EMBL/GenBank/DDBJ whole genome shotgun (WGS) entry which is preliminary data.</text>
</comment>
<dbReference type="PANTHER" id="PTHR24198">
    <property type="entry name" value="ANKYRIN REPEAT AND PROTEIN KINASE DOMAIN-CONTAINING PROTEIN"/>
    <property type="match status" value="1"/>
</dbReference>
<dbReference type="PRINTS" id="PR01415">
    <property type="entry name" value="ANKYRIN"/>
</dbReference>
<protein>
    <submittedName>
        <fullName evidence="5">Ankyrin repeat domain-containing 50</fullName>
    </submittedName>
</protein>
<dbReference type="InterPro" id="IPR058056">
    <property type="entry name" value="WH_TANC1/2"/>
</dbReference>
<evidence type="ECO:0000259" key="3">
    <source>
        <dbReference type="Pfam" id="PF24883"/>
    </source>
</evidence>
<name>A0A6S7H0E7_PARCT</name>
<feature type="domain" description="TANC1/2-like winged helix" evidence="4">
    <location>
        <begin position="592"/>
        <end position="715"/>
    </location>
</feature>
<dbReference type="Gene3D" id="1.25.40.20">
    <property type="entry name" value="Ankyrin repeat-containing domain"/>
    <property type="match status" value="4"/>
</dbReference>
<dbReference type="PROSITE" id="PS50088">
    <property type="entry name" value="ANK_REPEAT"/>
    <property type="match status" value="5"/>
</dbReference>
<dbReference type="Pfam" id="PF12796">
    <property type="entry name" value="Ank_2"/>
    <property type="match status" value="2"/>
</dbReference>
<evidence type="ECO:0000313" key="5">
    <source>
        <dbReference type="EMBL" id="CAB3997983.1"/>
    </source>
</evidence>
<dbReference type="PANTHER" id="PTHR24198:SF165">
    <property type="entry name" value="ANKYRIN REPEAT-CONTAINING PROTEIN-RELATED"/>
    <property type="match status" value="1"/>
</dbReference>
<keyword evidence="6" id="KW-1185">Reference proteome</keyword>
<dbReference type="InterPro" id="IPR027897">
    <property type="entry name" value="DUF4559"/>
</dbReference>
<dbReference type="OrthoDB" id="5989012at2759"/>
<evidence type="ECO:0000313" key="6">
    <source>
        <dbReference type="Proteomes" id="UP001152795"/>
    </source>
</evidence>
<keyword evidence="2" id="KW-0040">ANK repeat</keyword>
<evidence type="ECO:0000259" key="4">
    <source>
        <dbReference type="Pfam" id="PF25521"/>
    </source>
</evidence>
<dbReference type="Gene3D" id="3.40.50.300">
    <property type="entry name" value="P-loop containing nucleotide triphosphate hydrolases"/>
    <property type="match status" value="1"/>
</dbReference>
<dbReference type="SUPFAM" id="SSF52540">
    <property type="entry name" value="P-loop containing nucleoside triphosphate hydrolases"/>
    <property type="match status" value="1"/>
</dbReference>
<dbReference type="InterPro" id="IPR002110">
    <property type="entry name" value="Ankyrin_rpt"/>
</dbReference>
<dbReference type="Pfam" id="PF00023">
    <property type="entry name" value="Ank"/>
    <property type="match status" value="3"/>
</dbReference>
<accession>A0A6S7H0E7</accession>
<dbReference type="SUPFAM" id="SSF48403">
    <property type="entry name" value="Ankyrin repeat"/>
    <property type="match status" value="3"/>
</dbReference>
<dbReference type="InterPro" id="IPR027417">
    <property type="entry name" value="P-loop_NTPase"/>
</dbReference>
<gene>
    <name evidence="5" type="ORF">PACLA_8A085265</name>
</gene>
<dbReference type="InterPro" id="IPR056884">
    <property type="entry name" value="NPHP3-like_N"/>
</dbReference>
<dbReference type="SMART" id="SM00248">
    <property type="entry name" value="ANK"/>
    <property type="match status" value="11"/>
</dbReference>
<dbReference type="Pfam" id="PF24883">
    <property type="entry name" value="NPHP3_N"/>
    <property type="match status" value="1"/>
</dbReference>